<feature type="compositionally biased region" description="Polar residues" evidence="8">
    <location>
        <begin position="54"/>
        <end position="65"/>
    </location>
</feature>
<sequence>MSRLSFRPRPLDIHKKLPIFKSVKEFEEDEPATTSTRNSQFQRFATDADAEVPQTPSRKNSSEIPTPQFVVVDTYERDYSSTFVQTPSYLRGRGARAEIGEYNEYDLDDEDEDWLEEFIKDKKILPPENLNSYLMYDCLSLISENGGKNLFATFAGLVLGGEMVVVVEAVMQRRENNVQSFEKLRQVRRNLEQAKTVLEALIKREEKKREVMESDVSLQRNQIKYKHETQLFDDGLALSGFPTFPLRFGSSEDDIVDSDEMTIGPQRTRPAVAHNLPSNSRPSMVQARGMKRNFRQRPPPHGFFKRDPLEPVLLFTRPLDPVKLAAAGIVPPSDPPVEDGGTVPPYRFHGRIGRGGRIVFDRWNPLLRTPIGLDSSPYFSPIPGPCQMVDSQASGAFPIVGANRALEDLKHQSLVIGRIMQGTGPVDEEVPVSLESNRMGDLHVGVGI</sequence>
<comment type="subcellular location">
    <subcellularLocation>
        <location evidence="1 6">Nucleus</location>
    </subcellularLocation>
</comment>
<name>A0AAV9D9F1_ACOCL</name>
<evidence type="ECO:0000256" key="5">
    <source>
        <dbReference type="ARBA" id="ARBA00023242"/>
    </source>
</evidence>
<dbReference type="InterPro" id="IPR024943">
    <property type="entry name" value="Enhancer_polycomb"/>
</dbReference>
<dbReference type="EMBL" id="JAUJYO010000015">
    <property type="protein sequence ID" value="KAK1297571.1"/>
    <property type="molecule type" value="Genomic_DNA"/>
</dbReference>
<evidence type="ECO:0000256" key="1">
    <source>
        <dbReference type="ARBA" id="ARBA00004123"/>
    </source>
</evidence>
<reference evidence="10" key="1">
    <citation type="journal article" date="2023" name="Nat. Commun.">
        <title>Diploid and tetraploid genomes of Acorus and the evolution of monocots.</title>
        <authorList>
            <person name="Ma L."/>
            <person name="Liu K.W."/>
            <person name="Li Z."/>
            <person name="Hsiao Y.Y."/>
            <person name="Qi Y."/>
            <person name="Fu T."/>
            <person name="Tang G.D."/>
            <person name="Zhang D."/>
            <person name="Sun W.H."/>
            <person name="Liu D.K."/>
            <person name="Li Y."/>
            <person name="Chen G.Z."/>
            <person name="Liu X.D."/>
            <person name="Liao X.Y."/>
            <person name="Jiang Y.T."/>
            <person name="Yu X."/>
            <person name="Hao Y."/>
            <person name="Huang J."/>
            <person name="Zhao X.W."/>
            <person name="Ke S."/>
            <person name="Chen Y.Y."/>
            <person name="Wu W.L."/>
            <person name="Hsu J.L."/>
            <person name="Lin Y.F."/>
            <person name="Huang M.D."/>
            <person name="Li C.Y."/>
            <person name="Huang L."/>
            <person name="Wang Z.W."/>
            <person name="Zhao X."/>
            <person name="Zhong W.Y."/>
            <person name="Peng D.H."/>
            <person name="Ahmad S."/>
            <person name="Lan S."/>
            <person name="Zhang J.S."/>
            <person name="Tsai W.C."/>
            <person name="Van de Peer Y."/>
            <person name="Liu Z.J."/>
        </authorList>
    </citation>
    <scope>NUCLEOTIDE SEQUENCE</scope>
    <source>
        <strain evidence="10">CP</strain>
    </source>
</reference>
<dbReference type="GO" id="GO:0006357">
    <property type="term" value="P:regulation of transcription by RNA polymerase II"/>
    <property type="evidence" value="ECO:0007669"/>
    <property type="project" value="InterPro"/>
</dbReference>
<keyword evidence="7" id="KW-0175">Coiled coil</keyword>
<dbReference type="InterPro" id="IPR019542">
    <property type="entry name" value="Enhancer_polycomb-like_N"/>
</dbReference>
<dbReference type="GO" id="GO:0035267">
    <property type="term" value="C:NuA4 histone acetyltransferase complex"/>
    <property type="evidence" value="ECO:0007669"/>
    <property type="project" value="InterPro"/>
</dbReference>
<organism evidence="10 11">
    <name type="scientific">Acorus calamus</name>
    <name type="common">Sweet flag</name>
    <dbReference type="NCBI Taxonomy" id="4465"/>
    <lineage>
        <taxon>Eukaryota</taxon>
        <taxon>Viridiplantae</taxon>
        <taxon>Streptophyta</taxon>
        <taxon>Embryophyta</taxon>
        <taxon>Tracheophyta</taxon>
        <taxon>Spermatophyta</taxon>
        <taxon>Magnoliopsida</taxon>
        <taxon>Liliopsida</taxon>
        <taxon>Acoraceae</taxon>
        <taxon>Acorus</taxon>
    </lineage>
</organism>
<accession>A0AAV9D9F1</accession>
<keyword evidence="4 6" id="KW-0804">Transcription</keyword>
<dbReference type="Pfam" id="PF10513">
    <property type="entry name" value="EPL1"/>
    <property type="match status" value="1"/>
</dbReference>
<dbReference type="AlphaFoldDB" id="A0AAV9D9F1"/>
<evidence type="ECO:0000259" key="9">
    <source>
        <dbReference type="Pfam" id="PF10513"/>
    </source>
</evidence>
<feature type="domain" description="Enhancer of polycomb-like N-terminal" evidence="9">
    <location>
        <begin position="35"/>
        <end position="122"/>
    </location>
</feature>
<evidence type="ECO:0000256" key="6">
    <source>
        <dbReference type="RuleBase" id="RU361124"/>
    </source>
</evidence>
<keyword evidence="3 6" id="KW-0805">Transcription regulation</keyword>
<evidence type="ECO:0000256" key="7">
    <source>
        <dbReference type="SAM" id="Coils"/>
    </source>
</evidence>
<evidence type="ECO:0000256" key="3">
    <source>
        <dbReference type="ARBA" id="ARBA00023015"/>
    </source>
</evidence>
<comment type="caution">
    <text evidence="10">The sequence shown here is derived from an EMBL/GenBank/DDBJ whole genome shotgun (WGS) entry which is preliminary data.</text>
</comment>
<feature type="compositionally biased region" description="Polar residues" evidence="8">
    <location>
        <begin position="32"/>
        <end position="43"/>
    </location>
</feature>
<evidence type="ECO:0000313" key="10">
    <source>
        <dbReference type="EMBL" id="KAK1297571.1"/>
    </source>
</evidence>
<gene>
    <name evidence="10" type="ORF">QJS10_CPB15g01272</name>
</gene>
<dbReference type="Proteomes" id="UP001180020">
    <property type="component" value="Unassembled WGS sequence"/>
</dbReference>
<feature type="region of interest" description="Disordered" evidence="8">
    <location>
        <begin position="24"/>
        <end position="65"/>
    </location>
</feature>
<proteinExistence type="inferred from homology"/>
<feature type="coiled-coil region" evidence="7">
    <location>
        <begin position="181"/>
        <end position="222"/>
    </location>
</feature>
<evidence type="ECO:0000313" key="11">
    <source>
        <dbReference type="Proteomes" id="UP001180020"/>
    </source>
</evidence>
<keyword evidence="5 6" id="KW-0539">Nucleus</keyword>
<evidence type="ECO:0000256" key="8">
    <source>
        <dbReference type="SAM" id="MobiDB-lite"/>
    </source>
</evidence>
<evidence type="ECO:0000256" key="4">
    <source>
        <dbReference type="ARBA" id="ARBA00023163"/>
    </source>
</evidence>
<protein>
    <recommendedName>
        <fullName evidence="6">Enhancer of polycomb-like protein</fullName>
    </recommendedName>
</protein>
<keyword evidence="11" id="KW-1185">Reference proteome</keyword>
<dbReference type="GO" id="GO:0005634">
    <property type="term" value="C:nucleus"/>
    <property type="evidence" value="ECO:0007669"/>
    <property type="project" value="UniProtKB-SubCell"/>
</dbReference>
<comment type="similarity">
    <text evidence="2 6">Belongs to the enhancer of polycomb family.</text>
</comment>
<reference evidence="10" key="2">
    <citation type="submission" date="2023-06" db="EMBL/GenBank/DDBJ databases">
        <authorList>
            <person name="Ma L."/>
            <person name="Liu K.-W."/>
            <person name="Li Z."/>
            <person name="Hsiao Y.-Y."/>
            <person name="Qi Y."/>
            <person name="Fu T."/>
            <person name="Tang G."/>
            <person name="Zhang D."/>
            <person name="Sun W.-H."/>
            <person name="Liu D.-K."/>
            <person name="Li Y."/>
            <person name="Chen G.-Z."/>
            <person name="Liu X.-D."/>
            <person name="Liao X.-Y."/>
            <person name="Jiang Y.-T."/>
            <person name="Yu X."/>
            <person name="Hao Y."/>
            <person name="Huang J."/>
            <person name="Zhao X.-W."/>
            <person name="Ke S."/>
            <person name="Chen Y.-Y."/>
            <person name="Wu W.-L."/>
            <person name="Hsu J.-L."/>
            <person name="Lin Y.-F."/>
            <person name="Huang M.-D."/>
            <person name="Li C.-Y."/>
            <person name="Huang L."/>
            <person name="Wang Z.-W."/>
            <person name="Zhao X."/>
            <person name="Zhong W.-Y."/>
            <person name="Peng D.-H."/>
            <person name="Ahmad S."/>
            <person name="Lan S."/>
            <person name="Zhang J.-S."/>
            <person name="Tsai W.-C."/>
            <person name="Van De Peer Y."/>
            <person name="Liu Z.-J."/>
        </authorList>
    </citation>
    <scope>NUCLEOTIDE SEQUENCE</scope>
    <source>
        <strain evidence="10">CP</strain>
        <tissue evidence="10">Leaves</tissue>
    </source>
</reference>
<evidence type="ECO:0000256" key="2">
    <source>
        <dbReference type="ARBA" id="ARBA00008035"/>
    </source>
</evidence>
<dbReference type="PANTHER" id="PTHR14898">
    <property type="entry name" value="ENHANCER OF POLYCOMB"/>
    <property type="match status" value="1"/>
</dbReference>